<evidence type="ECO:0000313" key="4">
    <source>
        <dbReference type="Proteomes" id="UP001362999"/>
    </source>
</evidence>
<feature type="region of interest" description="Disordered" evidence="1">
    <location>
        <begin position="134"/>
        <end position="200"/>
    </location>
</feature>
<organism evidence="3 4">
    <name type="scientific">Favolaschia claudopus</name>
    <dbReference type="NCBI Taxonomy" id="2862362"/>
    <lineage>
        <taxon>Eukaryota</taxon>
        <taxon>Fungi</taxon>
        <taxon>Dikarya</taxon>
        <taxon>Basidiomycota</taxon>
        <taxon>Agaricomycotina</taxon>
        <taxon>Agaricomycetes</taxon>
        <taxon>Agaricomycetidae</taxon>
        <taxon>Agaricales</taxon>
        <taxon>Marasmiineae</taxon>
        <taxon>Mycenaceae</taxon>
        <taxon>Favolaschia</taxon>
    </lineage>
</organism>
<sequence length="200" mass="22358">MQAQWCRLVLLLQIHVRKQARHEIGANSRSVDQARFDSTPHESSPPYSHTLAFDALYCPAPMYAYPSSIRHSILQCLPPRHPQYPNPPLFLLPALAVTLGFYGLRAAFLLTLTLPFPFRILTLPLPHPFPFLPLSSSSHPRPHPRLRPRLAPSRPAPFPSHDHHLHPSTRPSPSSPSTRPHRLSPAQSQPLSSLVSSSST</sequence>
<dbReference type="AlphaFoldDB" id="A0AAW0ATF3"/>
<keyword evidence="4" id="KW-1185">Reference proteome</keyword>
<name>A0AAW0ATF3_9AGAR</name>
<proteinExistence type="predicted"/>
<keyword evidence="2" id="KW-0812">Transmembrane</keyword>
<evidence type="ECO:0000256" key="2">
    <source>
        <dbReference type="SAM" id="Phobius"/>
    </source>
</evidence>
<evidence type="ECO:0000313" key="3">
    <source>
        <dbReference type="EMBL" id="KAK7016852.1"/>
    </source>
</evidence>
<reference evidence="3 4" key="1">
    <citation type="journal article" date="2024" name="J Genomics">
        <title>Draft genome sequencing and assembly of Favolaschia claudopus CIRM-BRFM 2984 isolated from oak limbs.</title>
        <authorList>
            <person name="Navarro D."/>
            <person name="Drula E."/>
            <person name="Chaduli D."/>
            <person name="Cazenave R."/>
            <person name="Ahrendt S."/>
            <person name="Wang J."/>
            <person name="Lipzen A."/>
            <person name="Daum C."/>
            <person name="Barry K."/>
            <person name="Grigoriev I.V."/>
            <person name="Favel A."/>
            <person name="Rosso M.N."/>
            <person name="Martin F."/>
        </authorList>
    </citation>
    <scope>NUCLEOTIDE SEQUENCE [LARGE SCALE GENOMIC DNA]</scope>
    <source>
        <strain evidence="3 4">CIRM-BRFM 2984</strain>
    </source>
</reference>
<protein>
    <submittedName>
        <fullName evidence="3">Uncharacterized protein</fullName>
    </submittedName>
</protein>
<feature type="transmembrane region" description="Helical" evidence="2">
    <location>
        <begin position="89"/>
        <end position="112"/>
    </location>
</feature>
<dbReference type="Proteomes" id="UP001362999">
    <property type="component" value="Unassembled WGS sequence"/>
</dbReference>
<gene>
    <name evidence="3" type="ORF">R3P38DRAFT_3202094</name>
</gene>
<keyword evidence="2" id="KW-1133">Transmembrane helix</keyword>
<comment type="caution">
    <text evidence="3">The sequence shown here is derived from an EMBL/GenBank/DDBJ whole genome shotgun (WGS) entry which is preliminary data.</text>
</comment>
<dbReference type="EMBL" id="JAWWNJ010000049">
    <property type="protein sequence ID" value="KAK7016852.1"/>
    <property type="molecule type" value="Genomic_DNA"/>
</dbReference>
<feature type="compositionally biased region" description="Low complexity" evidence="1">
    <location>
        <begin position="168"/>
        <end position="200"/>
    </location>
</feature>
<keyword evidence="2" id="KW-0472">Membrane</keyword>
<accession>A0AAW0ATF3</accession>
<evidence type="ECO:0000256" key="1">
    <source>
        <dbReference type="SAM" id="MobiDB-lite"/>
    </source>
</evidence>